<evidence type="ECO:0000313" key="5">
    <source>
        <dbReference type="Proteomes" id="UP000008206"/>
    </source>
</evidence>
<dbReference type="InterPro" id="IPR038277">
    <property type="entry name" value="UreF_sf"/>
</dbReference>
<dbReference type="OrthoDB" id="9798772at2"/>
<dbReference type="GO" id="GO:0016151">
    <property type="term" value="F:nickel cation binding"/>
    <property type="evidence" value="ECO:0007669"/>
    <property type="project" value="UniProtKB-UniRule"/>
</dbReference>
<dbReference type="Proteomes" id="UP000008206">
    <property type="component" value="Chromosome"/>
</dbReference>
<dbReference type="RefSeq" id="WP_013322770.1">
    <property type="nucleotide sequence ID" value="NC_014501.1"/>
</dbReference>
<keyword evidence="1 3" id="KW-0996">Nickel insertion</keyword>
<organism evidence="4 5">
    <name type="scientific">Gloeothece verrucosa (strain PCC 7822)</name>
    <name type="common">Cyanothece sp. (strain PCC 7822)</name>
    <dbReference type="NCBI Taxonomy" id="497965"/>
    <lineage>
        <taxon>Bacteria</taxon>
        <taxon>Bacillati</taxon>
        <taxon>Cyanobacteriota</taxon>
        <taxon>Cyanophyceae</taxon>
        <taxon>Oscillatoriophycideae</taxon>
        <taxon>Chroococcales</taxon>
        <taxon>Aphanothecaceae</taxon>
        <taxon>Gloeothece</taxon>
        <taxon>Gloeothece verrucosa</taxon>
    </lineage>
</organism>
<comment type="subcellular location">
    <subcellularLocation>
        <location evidence="3">Cytoplasm</location>
    </subcellularLocation>
</comment>
<dbReference type="EMBL" id="CP002198">
    <property type="protein sequence ID" value="ADN14665.1"/>
    <property type="molecule type" value="Genomic_DNA"/>
</dbReference>
<dbReference type="AlphaFoldDB" id="E0UK29"/>
<dbReference type="Gene3D" id="1.10.4190.10">
    <property type="entry name" value="Urease accessory protein UreF"/>
    <property type="match status" value="1"/>
</dbReference>
<protein>
    <recommendedName>
        <fullName evidence="3">Urease accessory protein UreF</fullName>
    </recommendedName>
</protein>
<dbReference type="HOGENOM" id="CLU_049215_4_0_3"/>
<dbReference type="Pfam" id="PF01730">
    <property type="entry name" value="UreF"/>
    <property type="match status" value="1"/>
</dbReference>
<dbReference type="PANTHER" id="PTHR33620">
    <property type="entry name" value="UREASE ACCESSORY PROTEIN F"/>
    <property type="match status" value="1"/>
</dbReference>
<evidence type="ECO:0000256" key="3">
    <source>
        <dbReference type="HAMAP-Rule" id="MF_01385"/>
    </source>
</evidence>
<evidence type="ECO:0000313" key="4">
    <source>
        <dbReference type="EMBL" id="ADN14665.1"/>
    </source>
</evidence>
<dbReference type="KEGG" id="cyj:Cyan7822_2698"/>
<comment type="function">
    <text evidence="3">Required for maturation of urease via the functional incorporation of the urease nickel metallocenter.</text>
</comment>
<keyword evidence="3" id="KW-0963">Cytoplasm</keyword>
<proteinExistence type="inferred from homology"/>
<dbReference type="STRING" id="497965.Cyan7822_2698"/>
<dbReference type="HAMAP" id="MF_01385">
    <property type="entry name" value="UreF"/>
    <property type="match status" value="1"/>
</dbReference>
<dbReference type="GO" id="GO:0005737">
    <property type="term" value="C:cytoplasm"/>
    <property type="evidence" value="ECO:0007669"/>
    <property type="project" value="UniProtKB-SubCell"/>
</dbReference>
<comment type="similarity">
    <text evidence="3">Belongs to the UreF family.</text>
</comment>
<comment type="subunit">
    <text evidence="3">UreD, UreF and UreG form a complex that acts as a GTP-hydrolysis-dependent molecular chaperone, activating the urease apoprotein by helping to assemble the nickel containing metallocenter of UreC. The UreE protein probably delivers the nickel.</text>
</comment>
<accession>E0UK29</accession>
<name>E0UK29_GLOV7</name>
<keyword evidence="5" id="KW-1185">Reference proteome</keyword>
<keyword evidence="2 3" id="KW-0143">Chaperone</keyword>
<evidence type="ECO:0000256" key="2">
    <source>
        <dbReference type="ARBA" id="ARBA00023186"/>
    </source>
</evidence>
<dbReference type="PANTHER" id="PTHR33620:SF1">
    <property type="entry name" value="UREASE ACCESSORY PROTEIN F"/>
    <property type="match status" value="1"/>
</dbReference>
<evidence type="ECO:0000256" key="1">
    <source>
        <dbReference type="ARBA" id="ARBA00022988"/>
    </source>
</evidence>
<dbReference type="PIRSF" id="PIRSF009467">
    <property type="entry name" value="Ureas_acces_UreF"/>
    <property type="match status" value="1"/>
</dbReference>
<dbReference type="InterPro" id="IPR002639">
    <property type="entry name" value="UreF"/>
</dbReference>
<gene>
    <name evidence="3" type="primary">ureF</name>
    <name evidence="4" type="ordered locus">Cyan7822_2698</name>
</gene>
<dbReference type="eggNOG" id="COG0830">
    <property type="taxonomic scope" value="Bacteria"/>
</dbReference>
<sequence>MNNFSLSQLFVLMQLSDSFFPSGSFTLSHGLEALVQEGQLHSWEDVLVFLRLLLLNKIATADVVALIHAYRGSAKDDLDAVRAADAQLFAQTLIEKTREMGRKSGRALLMVACQTWPDSQLETLEIEATNGKIYALHPVIFAVVGRVAGLSEENTVLAFSHSFVTGLLGAAIRLNVVGHLQAQKILRQLAPDLAAIYPIAAQLNLDQMWSCTPAIDLAQMRHKKLAYRSFAS</sequence>
<reference evidence="5" key="1">
    <citation type="journal article" date="2011" name="MBio">
        <title>Novel metabolic attributes of the genus Cyanothece, comprising a group of unicellular nitrogen-fixing Cyanobacteria.</title>
        <authorList>
            <person name="Bandyopadhyay A."/>
            <person name="Elvitigala T."/>
            <person name="Welsh E."/>
            <person name="Stockel J."/>
            <person name="Liberton M."/>
            <person name="Min H."/>
            <person name="Sherman L.A."/>
            <person name="Pakrasi H.B."/>
        </authorList>
    </citation>
    <scope>NUCLEOTIDE SEQUENCE [LARGE SCALE GENOMIC DNA]</scope>
    <source>
        <strain evidence="5">PCC 7822</strain>
    </source>
</reference>